<dbReference type="Proteomes" id="UP000242188">
    <property type="component" value="Unassembled WGS sequence"/>
</dbReference>
<feature type="region of interest" description="Disordered" evidence="4">
    <location>
        <begin position="1"/>
        <end position="28"/>
    </location>
</feature>
<evidence type="ECO:0000256" key="1">
    <source>
        <dbReference type="ARBA" id="ARBA00022737"/>
    </source>
</evidence>
<evidence type="ECO:0000313" key="6">
    <source>
        <dbReference type="Proteomes" id="UP000242188"/>
    </source>
</evidence>
<keyword evidence="1" id="KW-0677">Repeat</keyword>
<accession>A0A210PPW7</accession>
<evidence type="ECO:0000313" key="5">
    <source>
        <dbReference type="EMBL" id="OWF38545.1"/>
    </source>
</evidence>
<comment type="caution">
    <text evidence="5">The sequence shown here is derived from an EMBL/GenBank/DDBJ whole genome shotgun (WGS) entry which is preliminary data.</text>
</comment>
<dbReference type="Pfam" id="PF12796">
    <property type="entry name" value="Ank_2"/>
    <property type="match status" value="1"/>
</dbReference>
<reference evidence="5 6" key="1">
    <citation type="journal article" date="2017" name="Nat. Ecol. Evol.">
        <title>Scallop genome provides insights into evolution of bilaterian karyotype and development.</title>
        <authorList>
            <person name="Wang S."/>
            <person name="Zhang J."/>
            <person name="Jiao W."/>
            <person name="Li J."/>
            <person name="Xun X."/>
            <person name="Sun Y."/>
            <person name="Guo X."/>
            <person name="Huan P."/>
            <person name="Dong B."/>
            <person name="Zhang L."/>
            <person name="Hu X."/>
            <person name="Sun X."/>
            <person name="Wang J."/>
            <person name="Zhao C."/>
            <person name="Wang Y."/>
            <person name="Wang D."/>
            <person name="Huang X."/>
            <person name="Wang R."/>
            <person name="Lv J."/>
            <person name="Li Y."/>
            <person name="Zhang Z."/>
            <person name="Liu B."/>
            <person name="Lu W."/>
            <person name="Hui Y."/>
            <person name="Liang J."/>
            <person name="Zhou Z."/>
            <person name="Hou R."/>
            <person name="Li X."/>
            <person name="Liu Y."/>
            <person name="Li H."/>
            <person name="Ning X."/>
            <person name="Lin Y."/>
            <person name="Zhao L."/>
            <person name="Xing Q."/>
            <person name="Dou J."/>
            <person name="Li Y."/>
            <person name="Mao J."/>
            <person name="Guo H."/>
            <person name="Dou H."/>
            <person name="Li T."/>
            <person name="Mu C."/>
            <person name="Jiang W."/>
            <person name="Fu Q."/>
            <person name="Fu X."/>
            <person name="Miao Y."/>
            <person name="Liu J."/>
            <person name="Yu Q."/>
            <person name="Li R."/>
            <person name="Liao H."/>
            <person name="Li X."/>
            <person name="Kong Y."/>
            <person name="Jiang Z."/>
            <person name="Chourrout D."/>
            <person name="Li R."/>
            <person name="Bao Z."/>
        </authorList>
    </citation>
    <scope>NUCLEOTIDE SEQUENCE [LARGE SCALE GENOMIC DNA]</scope>
    <source>
        <strain evidence="5 6">PY_sf001</strain>
    </source>
</reference>
<sequence>MLSITTLTRKSKKPKLMSDNDRKKKKGLVSEISQNQEINPKNEAISMMGMLKRDEEALTLHIKDLLKYRKDYAKTVFTTDVEGWTPFHAFALRGCRKLVKFSLKAGVEVDLEMGQPEGLPGGCSALHLASHRGDVSIIDILITNGAAVNKKDNSDRTPIFYASRASNTLAMKKLARAGADVSLCDPDHKASIDDLPPSPFCFLPFVGQRRKSDK</sequence>
<keyword evidence="6" id="KW-1185">Reference proteome</keyword>
<gene>
    <name evidence="5" type="ORF">KP79_PYT23338</name>
</gene>
<evidence type="ECO:0000256" key="4">
    <source>
        <dbReference type="SAM" id="MobiDB-lite"/>
    </source>
</evidence>
<dbReference type="InterPro" id="IPR002110">
    <property type="entry name" value="Ankyrin_rpt"/>
</dbReference>
<evidence type="ECO:0000256" key="3">
    <source>
        <dbReference type="PROSITE-ProRule" id="PRU00023"/>
    </source>
</evidence>
<protein>
    <submittedName>
        <fullName evidence="5">Serine/threonine-protein phosphatase 6 regulatory ankyrin repeat subunit B</fullName>
    </submittedName>
</protein>
<feature type="repeat" description="ANK" evidence="3">
    <location>
        <begin position="121"/>
        <end position="153"/>
    </location>
</feature>
<dbReference type="PANTHER" id="PTHR24198:SF165">
    <property type="entry name" value="ANKYRIN REPEAT-CONTAINING PROTEIN-RELATED"/>
    <property type="match status" value="1"/>
</dbReference>
<dbReference type="SMART" id="SM00248">
    <property type="entry name" value="ANK"/>
    <property type="match status" value="3"/>
</dbReference>
<keyword evidence="2 3" id="KW-0040">ANK repeat</keyword>
<dbReference type="SUPFAM" id="SSF48403">
    <property type="entry name" value="Ankyrin repeat"/>
    <property type="match status" value="1"/>
</dbReference>
<evidence type="ECO:0000256" key="2">
    <source>
        <dbReference type="ARBA" id="ARBA00023043"/>
    </source>
</evidence>
<dbReference type="InterPro" id="IPR036770">
    <property type="entry name" value="Ankyrin_rpt-contain_sf"/>
</dbReference>
<organism evidence="5 6">
    <name type="scientific">Mizuhopecten yessoensis</name>
    <name type="common">Japanese scallop</name>
    <name type="synonym">Patinopecten yessoensis</name>
    <dbReference type="NCBI Taxonomy" id="6573"/>
    <lineage>
        <taxon>Eukaryota</taxon>
        <taxon>Metazoa</taxon>
        <taxon>Spiralia</taxon>
        <taxon>Lophotrochozoa</taxon>
        <taxon>Mollusca</taxon>
        <taxon>Bivalvia</taxon>
        <taxon>Autobranchia</taxon>
        <taxon>Pteriomorphia</taxon>
        <taxon>Pectinida</taxon>
        <taxon>Pectinoidea</taxon>
        <taxon>Pectinidae</taxon>
        <taxon>Mizuhopecten</taxon>
    </lineage>
</organism>
<dbReference type="PROSITE" id="PS50088">
    <property type="entry name" value="ANK_REPEAT"/>
    <property type="match status" value="1"/>
</dbReference>
<dbReference type="EMBL" id="NEDP02005563">
    <property type="protein sequence ID" value="OWF38545.1"/>
    <property type="molecule type" value="Genomic_DNA"/>
</dbReference>
<dbReference type="OrthoDB" id="10039052at2759"/>
<dbReference type="Gene3D" id="1.25.40.20">
    <property type="entry name" value="Ankyrin repeat-containing domain"/>
    <property type="match status" value="1"/>
</dbReference>
<name>A0A210PPW7_MIZYE</name>
<dbReference type="PROSITE" id="PS50297">
    <property type="entry name" value="ANK_REP_REGION"/>
    <property type="match status" value="1"/>
</dbReference>
<dbReference type="AlphaFoldDB" id="A0A210PPW7"/>
<proteinExistence type="predicted"/>
<dbReference type="PANTHER" id="PTHR24198">
    <property type="entry name" value="ANKYRIN REPEAT AND PROTEIN KINASE DOMAIN-CONTAINING PROTEIN"/>
    <property type="match status" value="1"/>
</dbReference>